<keyword evidence="1" id="KW-0732">Signal</keyword>
<gene>
    <name evidence="2" type="ORF">BG844_28425</name>
</gene>
<dbReference type="InterPro" id="IPR028994">
    <property type="entry name" value="Integrin_alpha_N"/>
</dbReference>
<name>A0A1K0G1A2_9ACTN</name>
<sequence length="131" mass="14143">MPIFTAWPISIDSTGHVLAAAEKALADNTFVALQTFLLEGHQDTRLQDNALRAQRTWDFTGDKKPDILAAEAATGTLCLYQGNGDGTFREGRTNIGSGWNKHTATLSPGDLTGDNFADVMVRNAAGELRHI</sequence>
<evidence type="ECO:0000256" key="1">
    <source>
        <dbReference type="ARBA" id="ARBA00022729"/>
    </source>
</evidence>
<evidence type="ECO:0008006" key="4">
    <source>
        <dbReference type="Google" id="ProtNLM"/>
    </source>
</evidence>
<dbReference type="Pfam" id="PF13517">
    <property type="entry name" value="FG-GAP_3"/>
    <property type="match status" value="1"/>
</dbReference>
<dbReference type="EMBL" id="MEIA01000439">
    <property type="protein sequence ID" value="OJF11074.1"/>
    <property type="molecule type" value="Genomic_DNA"/>
</dbReference>
<dbReference type="Gene3D" id="2.130.10.130">
    <property type="entry name" value="Integrin alpha, N-terminal"/>
    <property type="match status" value="1"/>
</dbReference>
<evidence type="ECO:0000313" key="2">
    <source>
        <dbReference type="EMBL" id="OJF11074.1"/>
    </source>
</evidence>
<dbReference type="AlphaFoldDB" id="A0A1K0G1A2"/>
<dbReference type="Proteomes" id="UP000182486">
    <property type="component" value="Unassembled WGS sequence"/>
</dbReference>
<reference evidence="2 3" key="1">
    <citation type="submission" date="2016-09" db="EMBL/GenBank/DDBJ databases">
        <title>Couchioplanes caeruleus draft genome sequence.</title>
        <authorList>
            <person name="Sheehan J."/>
            <person name="Caffrey P."/>
        </authorList>
    </citation>
    <scope>NUCLEOTIDE SEQUENCE [LARGE SCALE GENOMIC DNA]</scope>
    <source>
        <strain evidence="2 3">DSM 43634</strain>
    </source>
</reference>
<dbReference type="SUPFAM" id="SSF69318">
    <property type="entry name" value="Integrin alpha N-terminal domain"/>
    <property type="match status" value="1"/>
</dbReference>
<comment type="caution">
    <text evidence="2">The sequence shown here is derived from an EMBL/GenBank/DDBJ whole genome shotgun (WGS) entry which is preliminary data.</text>
</comment>
<accession>A0A1K0G1A2</accession>
<protein>
    <recommendedName>
        <fullName evidence="4">VCBS repeat protein</fullName>
    </recommendedName>
</protein>
<dbReference type="RefSeq" id="WP_071808384.1">
    <property type="nucleotide sequence ID" value="NZ_MEIA01000439.1"/>
</dbReference>
<proteinExistence type="predicted"/>
<dbReference type="InterPro" id="IPR013517">
    <property type="entry name" value="FG-GAP"/>
</dbReference>
<keyword evidence="3" id="KW-1185">Reference proteome</keyword>
<organism evidence="2 3">
    <name type="scientific">Couchioplanes caeruleus subsp. caeruleus</name>
    <dbReference type="NCBI Taxonomy" id="56427"/>
    <lineage>
        <taxon>Bacteria</taxon>
        <taxon>Bacillati</taxon>
        <taxon>Actinomycetota</taxon>
        <taxon>Actinomycetes</taxon>
        <taxon>Micromonosporales</taxon>
        <taxon>Micromonosporaceae</taxon>
        <taxon>Couchioplanes</taxon>
    </lineage>
</organism>
<evidence type="ECO:0000313" key="3">
    <source>
        <dbReference type="Proteomes" id="UP000182486"/>
    </source>
</evidence>